<dbReference type="InterPro" id="IPR000524">
    <property type="entry name" value="Tscrpt_reg_HTH_GntR"/>
</dbReference>
<dbReference type="InterPro" id="IPR036388">
    <property type="entry name" value="WH-like_DNA-bd_sf"/>
</dbReference>
<evidence type="ECO:0000313" key="5">
    <source>
        <dbReference type="EMBL" id="RQW76567.1"/>
    </source>
</evidence>
<dbReference type="PRINTS" id="PR00033">
    <property type="entry name" value="HTHASNC"/>
</dbReference>
<reference evidence="5 6" key="1">
    <citation type="journal article" date="2013" name="J. Microbiol.">
        <title>Lysinibacillus chungkukjangi sp. nov., isolated from Chungkukjang, Korean fermented soybean food.</title>
        <authorList>
            <person name="Kim S.J."/>
            <person name="Jang Y.H."/>
            <person name="Hamada M."/>
            <person name="Ahn J.H."/>
            <person name="Weon H.Y."/>
            <person name="Suzuki K."/>
            <person name="Whang K.S."/>
            <person name="Kwon S.W."/>
        </authorList>
    </citation>
    <scope>NUCLEOTIDE SEQUENCE [LARGE SCALE GENOMIC DNA]</scope>
    <source>
        <strain evidence="5 6">MCCC 1A12701</strain>
    </source>
</reference>
<evidence type="ECO:0000256" key="1">
    <source>
        <dbReference type="ARBA" id="ARBA00023015"/>
    </source>
</evidence>
<feature type="domain" description="HTH gntR-type" evidence="4">
    <location>
        <begin position="6"/>
        <end position="74"/>
    </location>
</feature>
<dbReference type="PRINTS" id="PR00035">
    <property type="entry name" value="HTHGNTR"/>
</dbReference>
<dbReference type="Pfam" id="PF00392">
    <property type="entry name" value="GntR"/>
    <property type="match status" value="1"/>
</dbReference>
<evidence type="ECO:0000256" key="2">
    <source>
        <dbReference type="ARBA" id="ARBA00023125"/>
    </source>
</evidence>
<evidence type="ECO:0000259" key="4">
    <source>
        <dbReference type="PROSITE" id="PS50949"/>
    </source>
</evidence>
<name>A0A3N9UKX5_9BACI</name>
<dbReference type="SMART" id="SM00895">
    <property type="entry name" value="FCD"/>
    <property type="match status" value="1"/>
</dbReference>
<dbReference type="Gene3D" id="1.20.120.530">
    <property type="entry name" value="GntR ligand-binding domain-like"/>
    <property type="match status" value="1"/>
</dbReference>
<keyword evidence="2" id="KW-0238">DNA-binding</keyword>
<dbReference type="AlphaFoldDB" id="A0A3N9UKX5"/>
<dbReference type="PANTHER" id="PTHR43537:SF51">
    <property type="entry name" value="HTH-TYPE TRANSCRIPTIONAL REGULATOR LGOR-RELATED"/>
    <property type="match status" value="1"/>
</dbReference>
<sequence length="204" mass="23618">MKKKDVHSYTYAYEYIRDQILSGKIDPETKLTETSLAEKLGISRTPIRSAIAKLEQEGLIKNKRIFIPSSIDMRNIFQVRILLEGYAAKYCANFITENALLRLRECVDIGHNGTTEEIMNANYQFHQIIVEEANNPLITDIIERMQSIIYLARKTVVQQKRPFLIEEHELICNAIESHNGELAEQLMIEHLQKDLEFSLNHISN</sequence>
<keyword evidence="6" id="KW-1185">Reference proteome</keyword>
<dbReference type="Pfam" id="PF07729">
    <property type="entry name" value="FCD"/>
    <property type="match status" value="1"/>
</dbReference>
<evidence type="ECO:0000256" key="3">
    <source>
        <dbReference type="ARBA" id="ARBA00023163"/>
    </source>
</evidence>
<dbReference type="PROSITE" id="PS50949">
    <property type="entry name" value="HTH_GNTR"/>
    <property type="match status" value="1"/>
</dbReference>
<dbReference type="InterPro" id="IPR011711">
    <property type="entry name" value="GntR_C"/>
</dbReference>
<dbReference type="GO" id="GO:0003700">
    <property type="term" value="F:DNA-binding transcription factor activity"/>
    <property type="evidence" value="ECO:0007669"/>
    <property type="project" value="InterPro"/>
</dbReference>
<dbReference type="CDD" id="cd07377">
    <property type="entry name" value="WHTH_GntR"/>
    <property type="match status" value="1"/>
</dbReference>
<dbReference type="SMART" id="SM00345">
    <property type="entry name" value="HTH_GNTR"/>
    <property type="match status" value="1"/>
</dbReference>
<dbReference type="GO" id="GO:0043565">
    <property type="term" value="F:sequence-specific DNA binding"/>
    <property type="evidence" value="ECO:0007669"/>
    <property type="project" value="InterPro"/>
</dbReference>
<gene>
    <name evidence="5" type="ORF">EBB45_03175</name>
</gene>
<dbReference type="SUPFAM" id="SSF48008">
    <property type="entry name" value="GntR ligand-binding domain-like"/>
    <property type="match status" value="1"/>
</dbReference>
<accession>A0A3N9UKX5</accession>
<keyword evidence="3" id="KW-0804">Transcription</keyword>
<dbReference type="Gene3D" id="1.10.10.10">
    <property type="entry name" value="Winged helix-like DNA-binding domain superfamily/Winged helix DNA-binding domain"/>
    <property type="match status" value="1"/>
</dbReference>
<protein>
    <submittedName>
        <fullName evidence="5">GntR family transcriptional regulator</fullName>
    </submittedName>
</protein>
<dbReference type="InterPro" id="IPR036390">
    <property type="entry name" value="WH_DNA-bd_sf"/>
</dbReference>
<dbReference type="EMBL" id="RRCT01000001">
    <property type="protein sequence ID" value="RQW76567.1"/>
    <property type="molecule type" value="Genomic_DNA"/>
</dbReference>
<comment type="caution">
    <text evidence="5">The sequence shown here is derived from an EMBL/GenBank/DDBJ whole genome shotgun (WGS) entry which is preliminary data.</text>
</comment>
<dbReference type="RefSeq" id="WP_124762525.1">
    <property type="nucleotide sequence ID" value="NZ_JAFBDY010000001.1"/>
</dbReference>
<dbReference type="PANTHER" id="PTHR43537">
    <property type="entry name" value="TRANSCRIPTIONAL REGULATOR, GNTR FAMILY"/>
    <property type="match status" value="1"/>
</dbReference>
<organism evidence="5 6">
    <name type="scientific">Lysinibacillus composti</name>
    <dbReference type="NCBI Taxonomy" id="720633"/>
    <lineage>
        <taxon>Bacteria</taxon>
        <taxon>Bacillati</taxon>
        <taxon>Bacillota</taxon>
        <taxon>Bacilli</taxon>
        <taxon>Bacillales</taxon>
        <taxon>Bacillaceae</taxon>
        <taxon>Lysinibacillus</taxon>
    </lineage>
</organism>
<dbReference type="InterPro" id="IPR000485">
    <property type="entry name" value="AsnC-type_HTH_dom"/>
</dbReference>
<keyword evidence="1" id="KW-0805">Transcription regulation</keyword>
<dbReference type="Proteomes" id="UP000274033">
    <property type="component" value="Unassembled WGS sequence"/>
</dbReference>
<dbReference type="OrthoDB" id="114741at2"/>
<dbReference type="SUPFAM" id="SSF46785">
    <property type="entry name" value="Winged helix' DNA-binding domain"/>
    <property type="match status" value="1"/>
</dbReference>
<evidence type="ECO:0000313" key="6">
    <source>
        <dbReference type="Proteomes" id="UP000274033"/>
    </source>
</evidence>
<proteinExistence type="predicted"/>
<dbReference type="InterPro" id="IPR008920">
    <property type="entry name" value="TF_FadR/GntR_C"/>
</dbReference>